<name>A0AA97L8I1_EUBMA</name>
<dbReference type="InterPro" id="IPR034907">
    <property type="entry name" value="NDK-like_dom"/>
</dbReference>
<organism evidence="3 4">
    <name type="scientific">Eublepharis macularius</name>
    <name type="common">Leopard gecko</name>
    <name type="synonym">Cyrtodactylus macularius</name>
    <dbReference type="NCBI Taxonomy" id="481883"/>
    <lineage>
        <taxon>Eukaryota</taxon>
        <taxon>Metazoa</taxon>
        <taxon>Chordata</taxon>
        <taxon>Craniata</taxon>
        <taxon>Vertebrata</taxon>
        <taxon>Euteleostomi</taxon>
        <taxon>Lepidosauria</taxon>
        <taxon>Squamata</taxon>
        <taxon>Bifurcata</taxon>
        <taxon>Gekkota</taxon>
        <taxon>Eublepharidae</taxon>
        <taxon>Eublepharinae</taxon>
        <taxon>Eublepharis</taxon>
    </lineage>
</organism>
<sequence length="550" mass="62313">MAGKKKEIQLQATILNQTQWDDMLLVKGLTVVDVYQAWCGPCKAVVNLFRKLKNEYGEDDLLHFAVAEADSILTLAPFREKCEPAFIFCVDGKMIDVVRGANGPLLNKKVVALIEQERKIIAGEMPRPEVPELVFVEEKDSDEEAEEEEDLEEEKYNVVIIKPDAVAEGKVEEIVQTITAAGFIVVAQDERILQEEEVREFYRSRAEEPDFEDFIAFMVAGPSHILIVAEGKEEMLNLCEINDSIEEASRQLAFFFPSFSRKKKGPAVERTLALIRPALLRERRESILKRIEDDGFTIAMQKEIILSEEQARLFYKEHENQDFFPTLLAEMTSGPTLALALVRENAVQEWRNVLGPKTLEEAKEQCPNSLRAEFAVENAPINQLHGSSSASKAAAELEFFFPVEHTLAVIKPSALIEHKDEIIGQVKNAGFIISEMQETRITPEMATQFYKGHEGQPFYEQLVEYMSKGPSMVMILTKENAVEEWRKLMGPTDPEKAKETAPQSLRARFAKDILRNAVHGSSNADHALETIEFLYGDIDLESLKHKYVYL</sequence>
<dbReference type="InterPro" id="IPR051766">
    <property type="entry name" value="TXND_domain-containing"/>
</dbReference>
<feature type="binding site" evidence="1">
    <location>
        <position position="516"/>
    </location>
    <ligand>
        <name>ATP</name>
        <dbReference type="ChEBI" id="CHEBI:30616"/>
    </ligand>
</feature>
<dbReference type="SUPFAM" id="SSF54919">
    <property type="entry name" value="Nucleoside diphosphate kinase, NDK"/>
    <property type="match status" value="3"/>
</dbReference>
<dbReference type="KEGG" id="emc:129337309"/>
<dbReference type="Gene3D" id="3.40.30.10">
    <property type="entry name" value="Glutaredoxin"/>
    <property type="match status" value="1"/>
</dbReference>
<dbReference type="Pfam" id="PF00334">
    <property type="entry name" value="NDK"/>
    <property type="match status" value="3"/>
</dbReference>
<protein>
    <submittedName>
        <fullName evidence="4">Thioredoxin domain-containing protein 3</fullName>
    </submittedName>
</protein>
<evidence type="ECO:0000313" key="3">
    <source>
        <dbReference type="Proteomes" id="UP001190640"/>
    </source>
</evidence>
<dbReference type="CTD" id="51314"/>
<proteinExistence type="inferred from homology"/>
<accession>A0AA97L8I1</accession>
<dbReference type="Pfam" id="PF00085">
    <property type="entry name" value="Thioredoxin"/>
    <property type="match status" value="1"/>
</dbReference>
<dbReference type="InterPro" id="IPR017937">
    <property type="entry name" value="Thioredoxin_CS"/>
</dbReference>
<reference evidence="4" key="1">
    <citation type="submission" date="2025-08" db="UniProtKB">
        <authorList>
            <consortium name="RefSeq"/>
        </authorList>
    </citation>
    <scope>IDENTIFICATION</scope>
    <source>
        <tissue evidence="4">Blood</tissue>
    </source>
</reference>
<comment type="caution">
    <text evidence="1">Lacks conserved residue(s) required for the propagation of feature annotation.</text>
</comment>
<feature type="binding site" evidence="1">
    <location>
        <position position="492"/>
    </location>
    <ligand>
        <name>ATP</name>
        <dbReference type="ChEBI" id="CHEBI:30616"/>
    </ligand>
</feature>
<feature type="active site" description="Pros-phosphohistidine intermediate" evidence="1">
    <location>
        <position position="519"/>
    </location>
</feature>
<dbReference type="PROSITE" id="PS00194">
    <property type="entry name" value="THIOREDOXIN_1"/>
    <property type="match status" value="1"/>
</dbReference>
<evidence type="ECO:0000259" key="2">
    <source>
        <dbReference type="PROSITE" id="PS51352"/>
    </source>
</evidence>
<dbReference type="CDD" id="cd02948">
    <property type="entry name" value="TRX_NDPK"/>
    <property type="match status" value="1"/>
</dbReference>
<gene>
    <name evidence="4" type="primary">NME8</name>
</gene>
<feature type="binding site" evidence="1">
    <location>
        <position position="506"/>
    </location>
    <ligand>
        <name>ATP</name>
        <dbReference type="ChEBI" id="CHEBI:30616"/>
    </ligand>
</feature>
<feature type="binding site" evidence="1">
    <location>
        <position position="411"/>
    </location>
    <ligand>
        <name>ATP</name>
        <dbReference type="ChEBI" id="CHEBI:30616"/>
    </ligand>
</feature>
<dbReference type="RefSeq" id="XP_054846890.1">
    <property type="nucleotide sequence ID" value="XM_054990915.1"/>
</dbReference>
<dbReference type="Gene3D" id="3.30.70.141">
    <property type="entry name" value="Nucleoside diphosphate kinase-like domain"/>
    <property type="match status" value="3"/>
</dbReference>
<feature type="active site" description="Pros-phosphohistidine intermediate" evidence="1">
    <location>
        <position position="385"/>
    </location>
</feature>
<dbReference type="Proteomes" id="UP001190640">
    <property type="component" value="Chromosome 11"/>
</dbReference>
<feature type="domain" description="Thioredoxin" evidence="2">
    <location>
        <begin position="1"/>
        <end position="119"/>
    </location>
</feature>
<dbReference type="InterPro" id="IPR036249">
    <property type="entry name" value="Thioredoxin-like_sf"/>
</dbReference>
<dbReference type="SUPFAM" id="SSF52833">
    <property type="entry name" value="Thioredoxin-like"/>
    <property type="match status" value="1"/>
</dbReference>
<feature type="binding site" evidence="1">
    <location>
        <position position="458"/>
    </location>
    <ligand>
        <name>ATP</name>
        <dbReference type="ChEBI" id="CHEBI:30616"/>
    </ligand>
</feature>
<dbReference type="AlphaFoldDB" id="A0AA97L8I1"/>
<evidence type="ECO:0000313" key="4">
    <source>
        <dbReference type="RefSeq" id="XP_054846890.1"/>
    </source>
</evidence>
<dbReference type="PROSITE" id="PS51352">
    <property type="entry name" value="THIOREDOXIN_2"/>
    <property type="match status" value="1"/>
</dbReference>
<dbReference type="InterPro" id="IPR036850">
    <property type="entry name" value="NDK-like_dom_sf"/>
</dbReference>
<dbReference type="PANTHER" id="PTHR46135:SF3">
    <property type="entry name" value="NME_NM23 FAMILY MEMBER 8"/>
    <property type="match status" value="1"/>
</dbReference>
<dbReference type="GeneID" id="129337309"/>
<feature type="binding site" evidence="1">
    <location>
        <position position="486"/>
    </location>
    <ligand>
        <name>ATP</name>
        <dbReference type="ChEBI" id="CHEBI:30616"/>
    </ligand>
</feature>
<keyword evidence="3" id="KW-1185">Reference proteome</keyword>
<dbReference type="CDD" id="cd04416">
    <property type="entry name" value="NDPk_TX"/>
    <property type="match status" value="2"/>
</dbReference>
<dbReference type="SMART" id="SM00562">
    <property type="entry name" value="NDK"/>
    <property type="match status" value="3"/>
</dbReference>
<dbReference type="PROSITE" id="PS51374">
    <property type="entry name" value="NDPK_LIKE"/>
    <property type="match status" value="2"/>
</dbReference>
<dbReference type="InterPro" id="IPR013766">
    <property type="entry name" value="Thioredoxin_domain"/>
</dbReference>
<comment type="similarity">
    <text evidence="1">Belongs to the NDK family.</text>
</comment>
<dbReference type="PANTHER" id="PTHR46135">
    <property type="entry name" value="NME/NM23 FAMILY MEMBER 8"/>
    <property type="match status" value="1"/>
</dbReference>
<evidence type="ECO:0000256" key="1">
    <source>
        <dbReference type="PROSITE-ProRule" id="PRU00706"/>
    </source>
</evidence>